<accession>A0ACC1JGS7</accession>
<comment type="caution">
    <text evidence="1">The sequence shown here is derived from an EMBL/GenBank/DDBJ whole genome shotgun (WGS) entry which is preliminary data.</text>
</comment>
<evidence type="ECO:0000313" key="1">
    <source>
        <dbReference type="EMBL" id="KAJ1950898.1"/>
    </source>
</evidence>
<proteinExistence type="predicted"/>
<protein>
    <submittedName>
        <fullName evidence="1">RNA polymerase III subunit C82</fullName>
    </submittedName>
</protein>
<gene>
    <name evidence="1" type="primary">RPC82</name>
    <name evidence="1" type="ORF">FBU59_000462</name>
</gene>
<dbReference type="EMBL" id="JANBPW010000098">
    <property type="protein sequence ID" value="KAJ1950898.1"/>
    <property type="molecule type" value="Genomic_DNA"/>
</dbReference>
<sequence>MGSAKQIKFRQAVAKMVNERYITAVRPVDTVTKVDRVMAEERKEIEKLMVPPTAKELKEIRARIKEREDEEYHNTAVIGIKRKAVNYEDSTMEIGGDSGLVKEELAIDAVDEDMFFRAYTDRLDVFLRNQQITNYFADKYNAAAGAVVKTMLRLTEPKTKTCRDKVSTTVSASQVMQNLAHDAPLADSVDLDNDAYFDSLESAKSDGAQAMTRKERAEIVLALLEVVSSDRSGMVRKLEERGAGQFVVDFSNAATALRDQCIDALVHEKFGSLHARTVRILRDKQKLDEKVIAQAVMLPIAQCREKLHDLALEGIIDTLEIPRTADRNPSRMFYLWFINSEKQVRNALRMAFEGIANAMARLDYEVTARDTLTAKANRDDVIANPDLLTEGERDELAKLEATALRLQVACVRLDRMLLVLHDINPSSAELNLL</sequence>
<reference evidence="1" key="1">
    <citation type="submission" date="2022-07" db="EMBL/GenBank/DDBJ databases">
        <title>Phylogenomic reconstructions and comparative analyses of Kickxellomycotina fungi.</title>
        <authorList>
            <person name="Reynolds N.K."/>
            <person name="Stajich J.E."/>
            <person name="Barry K."/>
            <person name="Grigoriev I.V."/>
            <person name="Crous P."/>
            <person name="Smith M.E."/>
        </authorList>
    </citation>
    <scope>NUCLEOTIDE SEQUENCE</scope>
    <source>
        <strain evidence="1">NRRL 5244</strain>
    </source>
</reference>
<evidence type="ECO:0000313" key="2">
    <source>
        <dbReference type="Proteomes" id="UP001150603"/>
    </source>
</evidence>
<name>A0ACC1JGS7_9FUNG</name>
<organism evidence="1 2">
    <name type="scientific">Linderina macrospora</name>
    <dbReference type="NCBI Taxonomy" id="4868"/>
    <lineage>
        <taxon>Eukaryota</taxon>
        <taxon>Fungi</taxon>
        <taxon>Fungi incertae sedis</taxon>
        <taxon>Zoopagomycota</taxon>
        <taxon>Kickxellomycotina</taxon>
        <taxon>Kickxellomycetes</taxon>
        <taxon>Kickxellales</taxon>
        <taxon>Kickxellaceae</taxon>
        <taxon>Linderina</taxon>
    </lineage>
</organism>
<dbReference type="Proteomes" id="UP001150603">
    <property type="component" value="Unassembled WGS sequence"/>
</dbReference>
<keyword evidence="2" id="KW-1185">Reference proteome</keyword>